<evidence type="ECO:0000313" key="3">
    <source>
        <dbReference type="Proteomes" id="UP001209476"/>
    </source>
</evidence>
<dbReference type="Proteomes" id="UP001209476">
    <property type="component" value="Unassembled WGS sequence"/>
</dbReference>
<dbReference type="AlphaFoldDB" id="A0AAW5UQ93"/>
<dbReference type="GO" id="GO:0005524">
    <property type="term" value="F:ATP binding"/>
    <property type="evidence" value="ECO:0007669"/>
    <property type="project" value="UniProtKB-KW"/>
</dbReference>
<dbReference type="SUPFAM" id="SSF55874">
    <property type="entry name" value="ATPase domain of HSP90 chaperone/DNA topoisomerase II/histidine kinase"/>
    <property type="match status" value="1"/>
</dbReference>
<dbReference type="EMBL" id="JAPDUM010000001">
    <property type="protein sequence ID" value="MCW4164803.1"/>
    <property type="molecule type" value="Genomic_DNA"/>
</dbReference>
<dbReference type="Pfam" id="PF02518">
    <property type="entry name" value="HATPase_c"/>
    <property type="match status" value="1"/>
</dbReference>
<dbReference type="RefSeq" id="WP_264911252.1">
    <property type="nucleotide sequence ID" value="NZ_JAPDUL010000001.1"/>
</dbReference>
<dbReference type="InterPro" id="IPR036890">
    <property type="entry name" value="HATPase_C_sf"/>
</dbReference>
<keyword evidence="2" id="KW-0067">ATP-binding</keyword>
<organism evidence="2 3">
    <name type="scientific">Segatella copri</name>
    <dbReference type="NCBI Taxonomy" id="165179"/>
    <lineage>
        <taxon>Bacteria</taxon>
        <taxon>Pseudomonadati</taxon>
        <taxon>Bacteroidota</taxon>
        <taxon>Bacteroidia</taxon>
        <taxon>Bacteroidales</taxon>
        <taxon>Prevotellaceae</taxon>
        <taxon>Segatella</taxon>
    </lineage>
</organism>
<feature type="domain" description="Histidine kinase/HSP90-like ATPase" evidence="1">
    <location>
        <begin position="677"/>
        <end position="781"/>
    </location>
</feature>
<sequence length="796" mass="90128">MQTVNNNFTVEALVAKYRNFVDEHCPKSCEFDGVHEFDMPYNDEAEEQLLATLYKRVAGENADSNILEALSKYTEEFYAKGLNETELTFLTNNFAEVSTYIFSYFADKYYGEHLGSLLNKPTKKVNEIIASAKIEDGETIFIGCSGLGDLAMLFPNCIIKGYSFAVEGPYINEIWALGQIRLFAAGILSEILPYPEDKGSKPYWNDADIIIDGASSSFLCLEEAQIQQMKPGCNLLLFVNKQNTAGDSVVDIAKKFVEAGCINSITSFEESNNFLGNDFVKKSICIRACKKASDMILFKNEITGEEKELPSNILDQTILWPSYYLTAKPKEGMSLSEIVSFQDLRPKKEENLVFKKIKFNDEKECIEWILSDKEKNILVVAPTNLSTRYEDAKLCKENLHPAGDPLFEKQLGLFSNIMQPCVLLFGRKDKFVAGYIKDLPSEGIVAYRQFACLVPKEGIDVRYVAALLLTPEVRNQIISICEGEVDAQLFPLIMDKIIVPNHTDLERATFLSEANYNAFASSRKELEQEHKHYVKAVRMRKHALTQSASSIEATFYALNAYRERKKGTISDNERISRIKQTTVKDAFDYLSKATKDLLVKLDHIADVEYTFTKPEWINPEEFVESYIQNHENGWVNFKPVVKWAKGHNLADKDLTDLSGEIILHKGDPINTMMFPRDALKQILDNIVSNAISHGFKDESRHDYQLRFSWETDGTGLKMCVENNGAPIPADRSTSSLLEYGVSTSLNFNGHHGIGCNEIDGIMRKYDGKIELVSSPEDEFRVKYILTFNRTNILKTL</sequence>
<name>A0AAW5UQ93_9BACT</name>
<reference evidence="2" key="1">
    <citation type="submission" date="2022-11" db="EMBL/GenBank/DDBJ databases">
        <title>Genomic repertoires linked with pathogenic potency of arthritogenic Prevotella copri isolated from the gut of rheumatoid arthritis patients.</title>
        <authorList>
            <person name="Nii T."/>
            <person name="Maeda Y."/>
            <person name="Motooka D."/>
            <person name="Naito M."/>
            <person name="Matsumoto Y."/>
            <person name="Ogawa T."/>
            <person name="Oguro-Igashira E."/>
            <person name="Kishikawa T."/>
            <person name="Yamashita M."/>
            <person name="Koizumi S."/>
            <person name="Kurakawa T."/>
            <person name="Okumura R."/>
            <person name="Kayama H."/>
            <person name="Murakami M."/>
            <person name="Sakaguchi T."/>
            <person name="Das B."/>
            <person name="Nakamura S."/>
            <person name="Okada Y."/>
            <person name="Kumanogoh A."/>
            <person name="Takeda K."/>
        </authorList>
    </citation>
    <scope>NUCLEOTIDE SEQUENCE</scope>
    <source>
        <strain evidence="2">RA-N001-16</strain>
    </source>
</reference>
<evidence type="ECO:0000313" key="2">
    <source>
        <dbReference type="EMBL" id="MCW4164803.1"/>
    </source>
</evidence>
<protein>
    <submittedName>
        <fullName evidence="2">ATP-binding protein</fullName>
    </submittedName>
</protein>
<accession>A0AAW5UQ93</accession>
<evidence type="ECO:0000259" key="1">
    <source>
        <dbReference type="Pfam" id="PF02518"/>
    </source>
</evidence>
<dbReference type="InterPro" id="IPR003594">
    <property type="entry name" value="HATPase_dom"/>
</dbReference>
<dbReference type="Gene3D" id="3.30.565.10">
    <property type="entry name" value="Histidine kinase-like ATPase, C-terminal domain"/>
    <property type="match status" value="1"/>
</dbReference>
<keyword evidence="2" id="KW-0547">Nucleotide-binding</keyword>
<gene>
    <name evidence="2" type="ORF">ONS98_06135</name>
</gene>
<proteinExistence type="predicted"/>
<comment type="caution">
    <text evidence="2">The sequence shown here is derived from an EMBL/GenBank/DDBJ whole genome shotgun (WGS) entry which is preliminary data.</text>
</comment>